<dbReference type="SMART" id="SM00530">
    <property type="entry name" value="HTH_XRE"/>
    <property type="match status" value="1"/>
</dbReference>
<dbReference type="Proteomes" id="UP001500618">
    <property type="component" value="Unassembled WGS sequence"/>
</dbReference>
<dbReference type="Pfam" id="PF19054">
    <property type="entry name" value="DUF5753"/>
    <property type="match status" value="1"/>
</dbReference>
<keyword evidence="3" id="KW-1185">Reference proteome</keyword>
<dbReference type="Gene3D" id="1.10.260.40">
    <property type="entry name" value="lambda repressor-like DNA-binding domains"/>
    <property type="match status" value="1"/>
</dbReference>
<dbReference type="SUPFAM" id="SSF47413">
    <property type="entry name" value="lambda repressor-like DNA-binding domains"/>
    <property type="match status" value="1"/>
</dbReference>
<organism evidence="2 3">
    <name type="scientific">Fodinicola feengrottensis</name>
    <dbReference type="NCBI Taxonomy" id="435914"/>
    <lineage>
        <taxon>Bacteria</taxon>
        <taxon>Bacillati</taxon>
        <taxon>Actinomycetota</taxon>
        <taxon>Actinomycetes</taxon>
        <taxon>Mycobacteriales</taxon>
        <taxon>Fodinicola</taxon>
    </lineage>
</organism>
<protein>
    <submittedName>
        <fullName evidence="2">Helix-turn-helix transcriptional regulator</fullName>
    </submittedName>
</protein>
<dbReference type="InterPro" id="IPR010982">
    <property type="entry name" value="Lambda_DNA-bd_dom_sf"/>
</dbReference>
<gene>
    <name evidence="2" type="ORF">GCM10009765_23140</name>
</gene>
<comment type="caution">
    <text evidence="2">The sequence shown here is derived from an EMBL/GenBank/DDBJ whole genome shotgun (WGS) entry which is preliminary data.</text>
</comment>
<accession>A0ABN2GLB3</accession>
<sequence>MTEPEPAGSAIARRQLGRTLTRLREAKGLRQEDLAGKLEWSQAKLWRLESGKNGVTVRTMDIEALARFTDADEDTTEHLVTLLAQTKVKGWWYDSTAIPGWFQLYLELEALAFSLREYHTELITGVLQTRDYASAVVRADAEGLLITETEVRELVDVRARRAGLLTRQRPTAPRFDIVLNEAAVRRPVGGEEVMAAQLRHLVKLIDDLPNLTVRIIPFSAGIHRGALASGSFVVLDFPPDSEPTTVYSEGLTGAAYLNKPAEVERHVWAFEGITNKALDRKSSRELLTQIAKEFET</sequence>
<dbReference type="InterPro" id="IPR001387">
    <property type="entry name" value="Cro/C1-type_HTH"/>
</dbReference>
<evidence type="ECO:0000259" key="1">
    <source>
        <dbReference type="PROSITE" id="PS50943"/>
    </source>
</evidence>
<evidence type="ECO:0000313" key="3">
    <source>
        <dbReference type="Proteomes" id="UP001500618"/>
    </source>
</evidence>
<evidence type="ECO:0000313" key="2">
    <source>
        <dbReference type="EMBL" id="GAA1673199.1"/>
    </source>
</evidence>
<dbReference type="EMBL" id="BAAANY010000008">
    <property type="protein sequence ID" value="GAA1673199.1"/>
    <property type="molecule type" value="Genomic_DNA"/>
</dbReference>
<feature type="domain" description="HTH cro/C1-type" evidence="1">
    <location>
        <begin position="20"/>
        <end position="76"/>
    </location>
</feature>
<reference evidence="2 3" key="1">
    <citation type="journal article" date="2019" name="Int. J. Syst. Evol. Microbiol.">
        <title>The Global Catalogue of Microorganisms (GCM) 10K type strain sequencing project: providing services to taxonomists for standard genome sequencing and annotation.</title>
        <authorList>
            <consortium name="The Broad Institute Genomics Platform"/>
            <consortium name="The Broad Institute Genome Sequencing Center for Infectious Disease"/>
            <person name="Wu L."/>
            <person name="Ma J."/>
        </authorList>
    </citation>
    <scope>NUCLEOTIDE SEQUENCE [LARGE SCALE GENOMIC DNA]</scope>
    <source>
        <strain evidence="2 3">JCM 14718</strain>
    </source>
</reference>
<dbReference type="RefSeq" id="WP_163568834.1">
    <property type="nucleotide sequence ID" value="NZ_BAAANY010000008.1"/>
</dbReference>
<dbReference type="InterPro" id="IPR043917">
    <property type="entry name" value="DUF5753"/>
</dbReference>
<name>A0ABN2GLB3_9ACTN</name>
<dbReference type="Pfam" id="PF13560">
    <property type="entry name" value="HTH_31"/>
    <property type="match status" value="1"/>
</dbReference>
<dbReference type="CDD" id="cd00093">
    <property type="entry name" value="HTH_XRE"/>
    <property type="match status" value="1"/>
</dbReference>
<proteinExistence type="predicted"/>
<dbReference type="PROSITE" id="PS50943">
    <property type="entry name" value="HTH_CROC1"/>
    <property type="match status" value="1"/>
</dbReference>